<keyword evidence="2" id="KW-1185">Reference proteome</keyword>
<evidence type="ECO:0000313" key="1">
    <source>
        <dbReference type="EMBL" id="KIK33797.1"/>
    </source>
</evidence>
<reference evidence="1 2" key="1">
    <citation type="submission" date="2014-04" db="EMBL/GenBank/DDBJ databases">
        <authorList>
            <consortium name="DOE Joint Genome Institute"/>
            <person name="Kuo A."/>
            <person name="Ruytinx J."/>
            <person name="Rineau F."/>
            <person name="Colpaert J."/>
            <person name="Kohler A."/>
            <person name="Nagy L.G."/>
            <person name="Floudas D."/>
            <person name="Copeland A."/>
            <person name="Barry K.W."/>
            <person name="Cichocki N."/>
            <person name="Veneault-Fourrey C."/>
            <person name="LaButti K."/>
            <person name="Lindquist E.A."/>
            <person name="Lipzen A."/>
            <person name="Lundell T."/>
            <person name="Morin E."/>
            <person name="Murat C."/>
            <person name="Sun H."/>
            <person name="Tunlid A."/>
            <person name="Henrissat B."/>
            <person name="Grigoriev I.V."/>
            <person name="Hibbett D.S."/>
            <person name="Martin F."/>
            <person name="Nordberg H.P."/>
            <person name="Cantor M.N."/>
            <person name="Hua S.X."/>
        </authorList>
    </citation>
    <scope>NUCLEOTIDE SEQUENCE [LARGE SCALE GENOMIC DNA]</scope>
    <source>
        <strain evidence="1 2">UH-Slu-Lm8-n1</strain>
    </source>
</reference>
<organism evidence="1 2">
    <name type="scientific">Suillus luteus UH-Slu-Lm8-n1</name>
    <dbReference type="NCBI Taxonomy" id="930992"/>
    <lineage>
        <taxon>Eukaryota</taxon>
        <taxon>Fungi</taxon>
        <taxon>Dikarya</taxon>
        <taxon>Basidiomycota</taxon>
        <taxon>Agaricomycotina</taxon>
        <taxon>Agaricomycetes</taxon>
        <taxon>Agaricomycetidae</taxon>
        <taxon>Boletales</taxon>
        <taxon>Suillineae</taxon>
        <taxon>Suillaceae</taxon>
        <taxon>Suillus</taxon>
    </lineage>
</organism>
<proteinExistence type="predicted"/>
<dbReference type="Proteomes" id="UP000054485">
    <property type="component" value="Unassembled WGS sequence"/>
</dbReference>
<sequence length="108" mass="11858">MGRRILNSNCRGMVTKEQASMETHVTCFYFIFPPPDINWSKPPPRPCLFQVLVAVIDLPNFNGTTSSYGQTESFISCTTGGTAWLGICICGGKAVRGERRSPYDGCTT</sequence>
<dbReference type="EMBL" id="KN835868">
    <property type="protein sequence ID" value="KIK33797.1"/>
    <property type="molecule type" value="Genomic_DNA"/>
</dbReference>
<dbReference type="HOGENOM" id="CLU_2198759_0_0_1"/>
<evidence type="ECO:0000313" key="2">
    <source>
        <dbReference type="Proteomes" id="UP000054485"/>
    </source>
</evidence>
<dbReference type="InParanoid" id="A0A0D0AHM4"/>
<dbReference type="AlphaFoldDB" id="A0A0D0AHM4"/>
<accession>A0A0D0AHM4</accession>
<name>A0A0D0AHM4_9AGAM</name>
<protein>
    <submittedName>
        <fullName evidence="1">Uncharacterized protein</fullName>
    </submittedName>
</protein>
<gene>
    <name evidence="1" type="ORF">CY34DRAFT_684340</name>
</gene>
<reference evidence="2" key="2">
    <citation type="submission" date="2015-01" db="EMBL/GenBank/DDBJ databases">
        <title>Evolutionary Origins and Diversification of the Mycorrhizal Mutualists.</title>
        <authorList>
            <consortium name="DOE Joint Genome Institute"/>
            <consortium name="Mycorrhizal Genomics Consortium"/>
            <person name="Kohler A."/>
            <person name="Kuo A."/>
            <person name="Nagy L.G."/>
            <person name="Floudas D."/>
            <person name="Copeland A."/>
            <person name="Barry K.W."/>
            <person name="Cichocki N."/>
            <person name="Veneault-Fourrey C."/>
            <person name="LaButti K."/>
            <person name="Lindquist E.A."/>
            <person name="Lipzen A."/>
            <person name="Lundell T."/>
            <person name="Morin E."/>
            <person name="Murat C."/>
            <person name="Riley R."/>
            <person name="Ohm R."/>
            <person name="Sun H."/>
            <person name="Tunlid A."/>
            <person name="Henrissat B."/>
            <person name="Grigoriev I.V."/>
            <person name="Hibbett D.S."/>
            <person name="Martin F."/>
        </authorList>
    </citation>
    <scope>NUCLEOTIDE SEQUENCE [LARGE SCALE GENOMIC DNA]</scope>
    <source>
        <strain evidence="2">UH-Slu-Lm8-n1</strain>
    </source>
</reference>